<evidence type="ECO:0000313" key="2">
    <source>
        <dbReference type="Proteomes" id="UP000054516"/>
    </source>
</evidence>
<name>A0A1S8A797_ROSNE</name>
<accession>A0A1S8A797</accession>
<gene>
    <name evidence="1" type="ORF">SAMD00023353_1700590</name>
</gene>
<sequence length="81" mass="8927">MGRISEEGLRRTTLPEAAGFLSWMDLLLGNGADANIIPAPHAIWEEFISDPDVLLRLYQAGYGKRRNNPDAVHQIRVALGA</sequence>
<protein>
    <submittedName>
        <fullName evidence="1">Putative ankyrin repeat domain-containing protein 52</fullName>
    </submittedName>
</protein>
<reference evidence="1" key="1">
    <citation type="submission" date="2016-03" db="EMBL/GenBank/DDBJ databases">
        <title>Draft genome sequence of Rosellinia necatrix.</title>
        <authorList>
            <person name="Kanematsu S."/>
        </authorList>
    </citation>
    <scope>NUCLEOTIDE SEQUENCE [LARGE SCALE GENOMIC DNA]</scope>
    <source>
        <strain evidence="1">W97</strain>
    </source>
</reference>
<dbReference type="Proteomes" id="UP000054516">
    <property type="component" value="Unassembled WGS sequence"/>
</dbReference>
<organism evidence="1">
    <name type="scientific">Rosellinia necatrix</name>
    <name type="common">White root-rot fungus</name>
    <dbReference type="NCBI Taxonomy" id="77044"/>
    <lineage>
        <taxon>Eukaryota</taxon>
        <taxon>Fungi</taxon>
        <taxon>Dikarya</taxon>
        <taxon>Ascomycota</taxon>
        <taxon>Pezizomycotina</taxon>
        <taxon>Sordariomycetes</taxon>
        <taxon>Xylariomycetidae</taxon>
        <taxon>Xylariales</taxon>
        <taxon>Xylariaceae</taxon>
        <taxon>Rosellinia</taxon>
    </lineage>
</organism>
<proteinExistence type="predicted"/>
<dbReference type="AlphaFoldDB" id="A0A1S8A797"/>
<evidence type="ECO:0000313" key="1">
    <source>
        <dbReference type="EMBL" id="GAW25967.1"/>
    </source>
</evidence>
<dbReference type="EMBL" id="DF977462">
    <property type="protein sequence ID" value="GAW25967.1"/>
    <property type="molecule type" value="Genomic_DNA"/>
</dbReference>
<dbReference type="STRING" id="77044.A0A1S8A797"/>
<keyword evidence="2" id="KW-1185">Reference proteome</keyword>